<sequence>MSPFRKLFFRPLQTWEELPKHPAILWLDERTLQKIYQHLHLVDQVCLSLSCKQLFALFGEIAKHKSLEFPRLLYIRQPIMCVNSEDVVRNQLLLRLENHRWAYCGKCLRLHPRKELSRHALRDSAIERPCTFYAGIVDLCPCISLTIRAREKLVKILKSPAKSNQTKYGPFEYRLVDGENPRLRHCCTYKCSIQTDYDMTTALVLFIANTGQLSVQAEHTLCMSPPKSPFRYEACFACPHVNLFNFLRSEVREYSLPRAYKDLLSLAPGKQILKACYRCYTLVTKHEIPGNMNQARFWVTRDLGGCKWPTDRAWFDQCRLTGFNFWINDIYGWTLQFVSSERRNIQIMWKKNYYLRQKRRFMEKRRQSEPVDASIDYINDTIRIAVAVPSF</sequence>
<reference evidence="1" key="1">
    <citation type="submission" date="2021-07" db="EMBL/GenBank/DDBJ databases">
        <authorList>
            <person name="Branca A.L. A."/>
        </authorList>
    </citation>
    <scope>NUCLEOTIDE SEQUENCE</scope>
</reference>
<dbReference type="Proteomes" id="UP001153618">
    <property type="component" value="Unassembled WGS sequence"/>
</dbReference>
<evidence type="ECO:0008006" key="3">
    <source>
        <dbReference type="Google" id="ProtNLM"/>
    </source>
</evidence>
<proteinExistence type="predicted"/>
<dbReference type="AlphaFoldDB" id="A0A9W4IHD2"/>
<gene>
    <name evidence="1" type="ORF">POLS_LOCUS9409</name>
</gene>
<name>A0A9W4IHD2_PENOL</name>
<protein>
    <recommendedName>
        <fullName evidence="3">F-box domain-containing protein</fullName>
    </recommendedName>
</protein>
<organism evidence="1 2">
    <name type="scientific">Penicillium olsonii</name>
    <dbReference type="NCBI Taxonomy" id="99116"/>
    <lineage>
        <taxon>Eukaryota</taxon>
        <taxon>Fungi</taxon>
        <taxon>Dikarya</taxon>
        <taxon>Ascomycota</taxon>
        <taxon>Pezizomycotina</taxon>
        <taxon>Eurotiomycetes</taxon>
        <taxon>Eurotiomycetidae</taxon>
        <taxon>Eurotiales</taxon>
        <taxon>Aspergillaceae</taxon>
        <taxon>Penicillium</taxon>
    </lineage>
</organism>
<comment type="caution">
    <text evidence="1">The sequence shown here is derived from an EMBL/GenBank/DDBJ whole genome shotgun (WGS) entry which is preliminary data.</text>
</comment>
<keyword evidence="2" id="KW-1185">Reference proteome</keyword>
<accession>A0A9W4IHD2</accession>
<evidence type="ECO:0000313" key="2">
    <source>
        <dbReference type="Proteomes" id="UP001153618"/>
    </source>
</evidence>
<dbReference type="EMBL" id="CAJVOS010000093">
    <property type="protein sequence ID" value="CAG8278432.1"/>
    <property type="molecule type" value="Genomic_DNA"/>
</dbReference>
<evidence type="ECO:0000313" key="1">
    <source>
        <dbReference type="EMBL" id="CAG8278432.1"/>
    </source>
</evidence>
<dbReference type="OrthoDB" id="4454461at2759"/>